<feature type="domain" description="ABC transporter" evidence="4">
    <location>
        <begin position="9"/>
        <end position="240"/>
    </location>
</feature>
<evidence type="ECO:0000256" key="3">
    <source>
        <dbReference type="SAM" id="MobiDB-lite"/>
    </source>
</evidence>
<protein>
    <submittedName>
        <fullName evidence="5">ABC transporter related protein</fullName>
    </submittedName>
</protein>
<dbReference type="PROSITE" id="PS50893">
    <property type="entry name" value="ABC_TRANSPORTER_2"/>
    <property type="match status" value="1"/>
</dbReference>
<dbReference type="InterPro" id="IPR027417">
    <property type="entry name" value="P-loop_NTPase"/>
</dbReference>
<dbReference type="GeneID" id="91488377"/>
<dbReference type="GO" id="GO:0016887">
    <property type="term" value="F:ATP hydrolysis activity"/>
    <property type="evidence" value="ECO:0007669"/>
    <property type="project" value="InterPro"/>
</dbReference>
<dbReference type="SUPFAM" id="SSF52540">
    <property type="entry name" value="P-loop containing nucleoside triphosphate hydrolases"/>
    <property type="match status" value="1"/>
</dbReference>
<dbReference type="Proteomes" id="UP000002219">
    <property type="component" value="Chromosome 1"/>
</dbReference>
<evidence type="ECO:0000259" key="4">
    <source>
        <dbReference type="PROSITE" id="PS50893"/>
    </source>
</evidence>
<keyword evidence="2" id="KW-0813">Transport</keyword>
<name>D7AV71_NOCDD</name>
<proteinExistence type="inferred from homology"/>
<feature type="region of interest" description="Disordered" evidence="3">
    <location>
        <begin position="204"/>
        <end position="284"/>
    </location>
</feature>
<dbReference type="STRING" id="446468.Ndas_0283"/>
<dbReference type="KEGG" id="nda:Ndas_0283"/>
<sequence length="284" mass="29518">MRRATGARVQAEGVGLATREGPVYTDVGFTARPGTLTVFRADSGGGRSALLLTLTGRMRPSEGTLYVDGHALPRHARRVRRISSLGLMDEVNPLDERLRVREHLSEGLLLRMRPAARSLADEAMEAAGLGGLDRRSLVRELSMVERRRLGLALALLAEPRLLAVDDVDGGLEPGHQADLWRTLKALSDEGLTVVATCADSGELAEVAGPDTQGPIPLRQDAGDPSGSGAGSPSASATGTGGAGSPGGASAAGPGTGGRRGRHRRHVGLDILRGGREEGGDRGRA</sequence>
<evidence type="ECO:0000256" key="1">
    <source>
        <dbReference type="ARBA" id="ARBA00005417"/>
    </source>
</evidence>
<dbReference type="Gene3D" id="3.40.50.300">
    <property type="entry name" value="P-loop containing nucleotide triphosphate hydrolases"/>
    <property type="match status" value="1"/>
</dbReference>
<dbReference type="PANTHER" id="PTHR43335">
    <property type="entry name" value="ABC TRANSPORTER, ATP-BINDING PROTEIN"/>
    <property type="match status" value="1"/>
</dbReference>
<reference evidence="5 6" key="1">
    <citation type="journal article" date="2010" name="Stand. Genomic Sci.">
        <title>Complete genome sequence of Nocardiopsis dassonvillei type strain (IMRU 509).</title>
        <authorList>
            <person name="Sun H."/>
            <person name="Lapidus A."/>
            <person name="Nolan M."/>
            <person name="Lucas S."/>
            <person name="Del Rio T.G."/>
            <person name="Tice H."/>
            <person name="Cheng J.F."/>
            <person name="Tapia R."/>
            <person name="Han C."/>
            <person name="Goodwin L."/>
            <person name="Pitluck S."/>
            <person name="Pagani I."/>
            <person name="Ivanova N."/>
            <person name="Mavromatis K."/>
            <person name="Mikhailova N."/>
            <person name="Pati A."/>
            <person name="Chen A."/>
            <person name="Palaniappan K."/>
            <person name="Land M."/>
            <person name="Hauser L."/>
            <person name="Chang Y.J."/>
            <person name="Jeffries C.D."/>
            <person name="Djao O.D."/>
            <person name="Rohde M."/>
            <person name="Sikorski J."/>
            <person name="Goker M."/>
            <person name="Woyke T."/>
            <person name="Bristow J."/>
            <person name="Eisen J.A."/>
            <person name="Markowitz V."/>
            <person name="Hugenholtz P."/>
            <person name="Kyrpides N.C."/>
            <person name="Klenk H.P."/>
        </authorList>
    </citation>
    <scope>NUCLEOTIDE SEQUENCE [LARGE SCALE GENOMIC DNA]</scope>
    <source>
        <strain evidence="6">ATCC 23218 / DSM 43111 / CIP 107115 / JCM 7437 / KCTC 9190 / NBRC 14626 / NCTC 10488 / NRRL B-5397 / IMRU 509</strain>
    </source>
</reference>
<dbReference type="InterPro" id="IPR003439">
    <property type="entry name" value="ABC_transporter-like_ATP-bd"/>
</dbReference>
<evidence type="ECO:0000256" key="2">
    <source>
        <dbReference type="ARBA" id="ARBA00022448"/>
    </source>
</evidence>
<dbReference type="EMBL" id="CP002040">
    <property type="protein sequence ID" value="ADH65732.1"/>
    <property type="molecule type" value="Genomic_DNA"/>
</dbReference>
<dbReference type="Pfam" id="PF00005">
    <property type="entry name" value="ABC_tran"/>
    <property type="match status" value="1"/>
</dbReference>
<accession>D7AV71</accession>
<feature type="compositionally biased region" description="Basic and acidic residues" evidence="3">
    <location>
        <begin position="272"/>
        <end position="284"/>
    </location>
</feature>
<organism evidence="5 6">
    <name type="scientific">Nocardiopsis dassonvillei (strain ATCC 23218 / DSM 43111 / CIP 107115 / JCM 7437 / KCTC 9190 / NBRC 14626 / NCTC 10488 / NRRL B-5397 / IMRU 509)</name>
    <name type="common">Actinomadura dassonvillei</name>
    <dbReference type="NCBI Taxonomy" id="446468"/>
    <lineage>
        <taxon>Bacteria</taxon>
        <taxon>Bacillati</taxon>
        <taxon>Actinomycetota</taxon>
        <taxon>Actinomycetes</taxon>
        <taxon>Streptosporangiales</taxon>
        <taxon>Nocardiopsidaceae</taxon>
        <taxon>Nocardiopsis</taxon>
    </lineage>
</organism>
<dbReference type="AlphaFoldDB" id="D7AV71"/>
<keyword evidence="6" id="KW-1185">Reference proteome</keyword>
<dbReference type="OrthoDB" id="3243210at2"/>
<evidence type="ECO:0000313" key="5">
    <source>
        <dbReference type="EMBL" id="ADH65732.1"/>
    </source>
</evidence>
<dbReference type="RefSeq" id="WP_013151339.1">
    <property type="nucleotide sequence ID" value="NC_014210.1"/>
</dbReference>
<dbReference type="eggNOG" id="COG1131">
    <property type="taxonomic scope" value="Bacteria"/>
</dbReference>
<gene>
    <name evidence="5" type="ordered locus">Ndas_0283</name>
</gene>
<evidence type="ECO:0000313" key="6">
    <source>
        <dbReference type="Proteomes" id="UP000002219"/>
    </source>
</evidence>
<dbReference type="HOGENOM" id="CLU_000604_29_0_11"/>
<dbReference type="PANTHER" id="PTHR43335:SF4">
    <property type="entry name" value="ABC TRANSPORTER, ATP-BINDING PROTEIN"/>
    <property type="match status" value="1"/>
</dbReference>
<dbReference type="GO" id="GO:0005524">
    <property type="term" value="F:ATP binding"/>
    <property type="evidence" value="ECO:0007669"/>
    <property type="project" value="InterPro"/>
</dbReference>
<comment type="similarity">
    <text evidence="1">Belongs to the ABC transporter superfamily.</text>
</comment>